<evidence type="ECO:0000256" key="1">
    <source>
        <dbReference type="ARBA" id="ARBA00023015"/>
    </source>
</evidence>
<dbReference type="Proteomes" id="UP001500456">
    <property type="component" value="Unassembled WGS sequence"/>
</dbReference>
<dbReference type="PANTHER" id="PTHR44846:SF1">
    <property type="entry name" value="MANNOSYL-D-GLYCERATE TRANSPORT_METABOLISM SYSTEM REPRESSOR MNGR-RELATED"/>
    <property type="match status" value="1"/>
</dbReference>
<dbReference type="RefSeq" id="WP_345570608.1">
    <property type="nucleotide sequence ID" value="NZ_BAAAZX010000038.1"/>
</dbReference>
<dbReference type="InterPro" id="IPR036388">
    <property type="entry name" value="WH-like_DNA-bd_sf"/>
</dbReference>
<name>A0ABP7TF06_9ACTN</name>
<dbReference type="Gene3D" id="1.10.10.10">
    <property type="entry name" value="Winged helix-like DNA-binding domain superfamily/Winged helix DNA-binding domain"/>
    <property type="match status" value="1"/>
</dbReference>
<reference evidence="7" key="1">
    <citation type="journal article" date="2019" name="Int. J. Syst. Evol. Microbiol.">
        <title>The Global Catalogue of Microorganisms (GCM) 10K type strain sequencing project: providing services to taxonomists for standard genome sequencing and annotation.</title>
        <authorList>
            <consortium name="The Broad Institute Genomics Platform"/>
            <consortium name="The Broad Institute Genome Sequencing Center for Infectious Disease"/>
            <person name="Wu L."/>
            <person name="Ma J."/>
        </authorList>
    </citation>
    <scope>NUCLEOTIDE SEQUENCE [LARGE SCALE GENOMIC DNA]</scope>
    <source>
        <strain evidence="7">JCM 16924</strain>
    </source>
</reference>
<dbReference type="PANTHER" id="PTHR44846">
    <property type="entry name" value="MANNOSYL-D-GLYCERATE TRANSPORT/METABOLISM SYSTEM REPRESSOR MNGR-RELATED"/>
    <property type="match status" value="1"/>
</dbReference>
<dbReference type="CDD" id="cd07377">
    <property type="entry name" value="WHTH_GntR"/>
    <property type="match status" value="1"/>
</dbReference>
<evidence type="ECO:0000313" key="6">
    <source>
        <dbReference type="EMBL" id="GAA4025417.1"/>
    </source>
</evidence>
<keyword evidence="4" id="KW-0175">Coiled coil</keyword>
<evidence type="ECO:0000256" key="4">
    <source>
        <dbReference type="SAM" id="Coils"/>
    </source>
</evidence>
<organism evidence="6 7">
    <name type="scientific">Streptomyces plumbiresistens</name>
    <dbReference type="NCBI Taxonomy" id="511811"/>
    <lineage>
        <taxon>Bacteria</taxon>
        <taxon>Bacillati</taxon>
        <taxon>Actinomycetota</taxon>
        <taxon>Actinomycetes</taxon>
        <taxon>Kitasatosporales</taxon>
        <taxon>Streptomycetaceae</taxon>
        <taxon>Streptomyces</taxon>
    </lineage>
</organism>
<dbReference type="PROSITE" id="PS50949">
    <property type="entry name" value="HTH_GNTR"/>
    <property type="match status" value="1"/>
</dbReference>
<accession>A0ABP7TF06</accession>
<sequence length="121" mass="13180">MPISRDAPSPLHLQVAEDLRRRIRAGEFDQKSFPSLRSLAKHYETAQVTVHDAVKVLQQEKLIVSVSGKGTFVLPAGEAASVEANGSENLAEQLASLRTELEEVKERLSRLEGGASQCEGL</sequence>
<dbReference type="InterPro" id="IPR000524">
    <property type="entry name" value="Tscrpt_reg_HTH_GntR"/>
</dbReference>
<dbReference type="EMBL" id="BAAAZX010000038">
    <property type="protein sequence ID" value="GAA4025417.1"/>
    <property type="molecule type" value="Genomic_DNA"/>
</dbReference>
<feature type="domain" description="HTH gntR-type" evidence="5">
    <location>
        <begin position="9"/>
        <end position="76"/>
    </location>
</feature>
<dbReference type="InterPro" id="IPR050679">
    <property type="entry name" value="Bact_HTH_transcr_reg"/>
</dbReference>
<feature type="coiled-coil region" evidence="4">
    <location>
        <begin position="87"/>
        <end position="114"/>
    </location>
</feature>
<keyword evidence="3" id="KW-0804">Transcription</keyword>
<gene>
    <name evidence="6" type="ORF">GCM10022232_83590</name>
</gene>
<dbReference type="SUPFAM" id="SSF46785">
    <property type="entry name" value="Winged helix' DNA-binding domain"/>
    <property type="match status" value="1"/>
</dbReference>
<protein>
    <submittedName>
        <fullName evidence="6">GntR family transcriptional regulator</fullName>
    </submittedName>
</protein>
<proteinExistence type="predicted"/>
<dbReference type="Pfam" id="PF00392">
    <property type="entry name" value="GntR"/>
    <property type="match status" value="1"/>
</dbReference>
<evidence type="ECO:0000259" key="5">
    <source>
        <dbReference type="PROSITE" id="PS50949"/>
    </source>
</evidence>
<dbReference type="InterPro" id="IPR036390">
    <property type="entry name" value="WH_DNA-bd_sf"/>
</dbReference>
<evidence type="ECO:0000256" key="3">
    <source>
        <dbReference type="ARBA" id="ARBA00023163"/>
    </source>
</evidence>
<keyword evidence="1" id="KW-0805">Transcription regulation</keyword>
<evidence type="ECO:0000256" key="2">
    <source>
        <dbReference type="ARBA" id="ARBA00023125"/>
    </source>
</evidence>
<keyword evidence="2" id="KW-0238">DNA-binding</keyword>
<keyword evidence="7" id="KW-1185">Reference proteome</keyword>
<comment type="caution">
    <text evidence="6">The sequence shown here is derived from an EMBL/GenBank/DDBJ whole genome shotgun (WGS) entry which is preliminary data.</text>
</comment>
<evidence type="ECO:0000313" key="7">
    <source>
        <dbReference type="Proteomes" id="UP001500456"/>
    </source>
</evidence>